<dbReference type="EMBL" id="VORW01000002">
    <property type="protein sequence ID" value="TXE13463.1"/>
    <property type="molecule type" value="Genomic_DNA"/>
</dbReference>
<dbReference type="OrthoDB" id="674654at2"/>
<dbReference type="Proteomes" id="UP000321935">
    <property type="component" value="Unassembled WGS sequence"/>
</dbReference>
<gene>
    <name evidence="1" type="ORF">ESV85_05680</name>
</gene>
<evidence type="ECO:0000313" key="2">
    <source>
        <dbReference type="Proteomes" id="UP000321935"/>
    </source>
</evidence>
<proteinExistence type="predicted"/>
<name>A0A5C7B0G5_9BACT</name>
<comment type="caution">
    <text evidence="1">The sequence shown here is derived from an EMBL/GenBank/DDBJ whole genome shotgun (WGS) entry which is preliminary data.</text>
</comment>
<reference evidence="1 2" key="1">
    <citation type="submission" date="2019-08" db="EMBL/GenBank/DDBJ databases">
        <title>Genomes sequence of Algoriphagus aquimarinus ACAM450.</title>
        <authorList>
            <person name="Bowman J.P."/>
        </authorList>
    </citation>
    <scope>NUCLEOTIDE SEQUENCE [LARGE SCALE GENOMIC DNA]</scope>
    <source>
        <strain evidence="1 2">ACAM 450</strain>
    </source>
</reference>
<sequence length="215" mass="24865">MNHSPQNITFISTVHKEIGMCNAEELACILSEEHPDVVFLEALPETYSDYDKMTFSSFGVYHANLEIKALQLFSSRSLVEYVPVLNSGWSELFELKYNQVCENPEFRKMLEEFNALVGELGIKFLNSDDSVKLQQRIRMLEDIILNDKDLKARFNIELDAYEDSMLNNIYSFCRNNQFEKAVFMCGVAHRKSLIEKIQSYNSKDTSNLNWTTLGN</sequence>
<accession>A0A5C7B0G5</accession>
<evidence type="ECO:0000313" key="1">
    <source>
        <dbReference type="EMBL" id="TXE13463.1"/>
    </source>
</evidence>
<dbReference type="RefSeq" id="WP_146915591.1">
    <property type="nucleotide sequence ID" value="NZ_VORW01000002.1"/>
</dbReference>
<dbReference type="AlphaFoldDB" id="A0A5C7B0G5"/>
<organism evidence="1 2">
    <name type="scientific">Algoriphagus aquimarinus</name>
    <dbReference type="NCBI Taxonomy" id="237018"/>
    <lineage>
        <taxon>Bacteria</taxon>
        <taxon>Pseudomonadati</taxon>
        <taxon>Bacteroidota</taxon>
        <taxon>Cytophagia</taxon>
        <taxon>Cytophagales</taxon>
        <taxon>Cyclobacteriaceae</taxon>
        <taxon>Algoriphagus</taxon>
    </lineage>
</organism>
<protein>
    <recommendedName>
        <fullName evidence="3">TraB/GumN family protein</fullName>
    </recommendedName>
</protein>
<evidence type="ECO:0008006" key="3">
    <source>
        <dbReference type="Google" id="ProtNLM"/>
    </source>
</evidence>